<keyword evidence="3" id="KW-0808">Transferase</keyword>
<evidence type="ECO:0000256" key="3">
    <source>
        <dbReference type="ARBA" id="ARBA00022679"/>
    </source>
</evidence>
<dbReference type="Pfam" id="PF00309">
    <property type="entry name" value="Sigma54_AID"/>
    <property type="match status" value="1"/>
</dbReference>
<proteinExistence type="inferred from homology"/>
<dbReference type="GO" id="GO:0000428">
    <property type="term" value="C:DNA-directed RNA polymerase complex"/>
    <property type="evidence" value="ECO:0007669"/>
    <property type="project" value="UniProtKB-KW"/>
</dbReference>
<dbReference type="Gene3D" id="1.10.10.1330">
    <property type="entry name" value="RNA polymerase sigma-54 factor, core-binding domain"/>
    <property type="match status" value="1"/>
</dbReference>
<evidence type="ECO:0000256" key="2">
    <source>
        <dbReference type="ARBA" id="ARBA00022478"/>
    </source>
</evidence>
<dbReference type="Pfam" id="PF04963">
    <property type="entry name" value="Sigma54_CBD"/>
    <property type="match status" value="1"/>
</dbReference>
<keyword evidence="4" id="KW-0548">Nucleotidyltransferase</keyword>
<evidence type="ECO:0000256" key="1">
    <source>
        <dbReference type="ARBA" id="ARBA00008798"/>
    </source>
</evidence>
<gene>
    <name evidence="11" type="ORF">BBP16_08940</name>
</gene>
<evidence type="ECO:0000256" key="8">
    <source>
        <dbReference type="ARBA" id="ARBA00023163"/>
    </source>
</evidence>
<dbReference type="GO" id="GO:0016987">
    <property type="term" value="F:sigma factor activity"/>
    <property type="evidence" value="ECO:0007669"/>
    <property type="project" value="UniProtKB-KW"/>
</dbReference>
<dbReference type="InterPro" id="IPR007046">
    <property type="entry name" value="RNA_pol_sigma_54_core-bd"/>
</dbReference>
<dbReference type="GO" id="GO:0006352">
    <property type="term" value="P:DNA-templated transcription initiation"/>
    <property type="evidence" value="ECO:0007669"/>
    <property type="project" value="InterPro"/>
</dbReference>
<evidence type="ECO:0000256" key="7">
    <source>
        <dbReference type="ARBA" id="ARBA00023125"/>
    </source>
</evidence>
<dbReference type="AlphaFoldDB" id="A0A9W3SN72"/>
<feature type="domain" description="RNA polymerase sigma factor 54 DNA-binding" evidence="9">
    <location>
        <begin position="268"/>
        <end position="420"/>
    </location>
</feature>
<evidence type="ECO:0000313" key="11">
    <source>
        <dbReference type="EMBL" id="AOG26904.1"/>
    </source>
</evidence>
<evidence type="ECO:0000256" key="4">
    <source>
        <dbReference type="ARBA" id="ARBA00022695"/>
    </source>
</evidence>
<dbReference type="Proteomes" id="UP000094691">
    <property type="component" value="Chromosome"/>
</dbReference>
<dbReference type="Gene3D" id="1.10.10.60">
    <property type="entry name" value="Homeodomain-like"/>
    <property type="match status" value="1"/>
</dbReference>
<dbReference type="InterPro" id="IPR038709">
    <property type="entry name" value="RpoN_core-bd_sf"/>
</dbReference>
<dbReference type="GO" id="GO:0003677">
    <property type="term" value="F:DNA binding"/>
    <property type="evidence" value="ECO:0007669"/>
    <property type="project" value="UniProtKB-KW"/>
</dbReference>
<evidence type="ECO:0000259" key="10">
    <source>
        <dbReference type="Pfam" id="PF04963"/>
    </source>
</evidence>
<evidence type="ECO:0000256" key="5">
    <source>
        <dbReference type="ARBA" id="ARBA00023015"/>
    </source>
</evidence>
<dbReference type="Pfam" id="PF04552">
    <property type="entry name" value="Sigma54_DBD"/>
    <property type="match status" value="1"/>
</dbReference>
<feature type="domain" description="RNA polymerase sigma factor 54 core-binding" evidence="10">
    <location>
        <begin position="72"/>
        <end position="247"/>
    </location>
</feature>
<dbReference type="PANTHER" id="PTHR32248">
    <property type="entry name" value="RNA POLYMERASE SIGMA-54 FACTOR"/>
    <property type="match status" value="1"/>
</dbReference>
<protein>
    <submittedName>
        <fullName evidence="11">RNA polymerase sigma-54 factor</fullName>
    </submittedName>
</protein>
<dbReference type="NCBIfam" id="TIGR02395">
    <property type="entry name" value="rpoN_sigma"/>
    <property type="match status" value="1"/>
</dbReference>
<keyword evidence="6" id="KW-0731">Sigma factor</keyword>
<keyword evidence="7" id="KW-0238">DNA-binding</keyword>
<keyword evidence="5" id="KW-0805">Transcription regulation</keyword>
<dbReference type="PRINTS" id="PR00045">
    <property type="entry name" value="SIGMA54FCT"/>
</dbReference>
<dbReference type="InterPro" id="IPR007634">
    <property type="entry name" value="RNA_pol_sigma_54_DNA-bd"/>
</dbReference>
<dbReference type="EMBL" id="CP016400">
    <property type="protein sequence ID" value="AOG26904.1"/>
    <property type="molecule type" value="Genomic_DNA"/>
</dbReference>
<reference evidence="11 12" key="1">
    <citation type="submission" date="2016-07" db="EMBL/GenBank/DDBJ databases">
        <title>Genome sequencing project for further understanding the molecular mechanisms of preventing non-alcoholic fatty liver disease.</title>
        <authorList>
            <person name="Wang H."/>
        </authorList>
    </citation>
    <scope>NUCLEOTIDE SEQUENCE [LARGE SCALE GENOMIC DNA]</scope>
    <source>
        <strain evidence="11 12">BS15</strain>
    </source>
</reference>
<evidence type="ECO:0000259" key="9">
    <source>
        <dbReference type="Pfam" id="PF04552"/>
    </source>
</evidence>
<keyword evidence="2" id="KW-0240">DNA-directed RNA polymerase</keyword>
<dbReference type="GO" id="GO:0001216">
    <property type="term" value="F:DNA-binding transcription activator activity"/>
    <property type="evidence" value="ECO:0007669"/>
    <property type="project" value="InterPro"/>
</dbReference>
<keyword evidence="8" id="KW-0804">Transcription</keyword>
<evidence type="ECO:0000256" key="6">
    <source>
        <dbReference type="ARBA" id="ARBA00023082"/>
    </source>
</evidence>
<accession>A0A9W3SN72</accession>
<organism evidence="11 12">
    <name type="scientific">Lactobacillus johnsonii</name>
    <dbReference type="NCBI Taxonomy" id="33959"/>
    <lineage>
        <taxon>Bacteria</taxon>
        <taxon>Bacillati</taxon>
        <taxon>Bacillota</taxon>
        <taxon>Bacilli</taxon>
        <taxon>Lactobacillales</taxon>
        <taxon>Lactobacillaceae</taxon>
        <taxon>Lactobacillus</taxon>
    </lineage>
</organism>
<dbReference type="InterPro" id="IPR000394">
    <property type="entry name" value="RNA_pol_sigma_54"/>
</dbReference>
<name>A0A9W3SN72_LACJH</name>
<sequence length="422" mass="49298">MMQAQSMSLKVQEKLVTRLFLSTKLRQDLRILSYNVHDLSTVIQEFAQENPFVELKNPSKELQNLDWIQDNETENLIDHLLSQVRISDWSNKSKRVVTFLIYQLDNDGYLRKSLENLKSKVIFSLQELKTGRDKLQKLDPIGIGAKDLNECLLLQARDKQDFNNIAISLLEKHELEVLADPSKWATLPYEHEKIITALKAIQTLNPTPASEYELGEPTQYLIPDLKFYFEDGRLMISSARSNLPEMIFDDEKFVDLQKDSEIKDKDYFIKRKKNFIDLHYAIQQREETLLKLGKFLGRRQEKYLSSLKEQDLVSIKLEDAANELNLAISTISRAIKDKYVECQGKVFSLKLLFPRKSISNLTQNQLEKMLKDFIKLEDPKNSLSDEQLVNRFKKKGISISRRTISKYRKKLGIKNSYQRNQK</sequence>
<comment type="similarity">
    <text evidence="1">Belongs to the sigma-54 factor family.</text>
</comment>
<evidence type="ECO:0000313" key="12">
    <source>
        <dbReference type="Proteomes" id="UP000094691"/>
    </source>
</evidence>
<dbReference type="PANTHER" id="PTHR32248:SF4">
    <property type="entry name" value="RNA POLYMERASE SIGMA-54 FACTOR"/>
    <property type="match status" value="1"/>
</dbReference>
<dbReference type="PROSITE" id="PS50044">
    <property type="entry name" value="SIGMA54_3"/>
    <property type="match status" value="1"/>
</dbReference>
<dbReference type="PIRSF" id="PIRSF000774">
    <property type="entry name" value="RpoN"/>
    <property type="match status" value="1"/>
</dbReference>
<dbReference type="GO" id="GO:0016779">
    <property type="term" value="F:nucleotidyltransferase activity"/>
    <property type="evidence" value="ECO:0007669"/>
    <property type="project" value="UniProtKB-KW"/>
</dbReference>